<organism evidence="1 2">
    <name type="scientific">Paraburkholderia caribensis MBA4</name>
    <dbReference type="NCBI Taxonomy" id="1323664"/>
    <lineage>
        <taxon>Bacteria</taxon>
        <taxon>Pseudomonadati</taxon>
        <taxon>Pseudomonadota</taxon>
        <taxon>Betaproteobacteria</taxon>
        <taxon>Burkholderiales</taxon>
        <taxon>Burkholderiaceae</taxon>
        <taxon>Paraburkholderia</taxon>
    </lineage>
</organism>
<dbReference type="KEGG" id="bcai:K788_0000411"/>
<name>A0A0P0RIV7_9BURK</name>
<gene>
    <name evidence="1" type="ORF">K788_0000411</name>
</gene>
<dbReference type="AlphaFoldDB" id="A0A0P0RIV7"/>
<sequence>MEEEAEVMLQRWSIRKTNVGDLHFVGFNVKKQDGRVSTAIVEFDTKQRIAITQSGRRYRLIGPAGYDGDAEYVWNWVVRLRSITAWSDVTADLVPDWRREGTP</sequence>
<proteinExistence type="predicted"/>
<reference evidence="1 2" key="1">
    <citation type="journal article" date="2014" name="Genome Announc.">
        <title>Draft Genome Sequence of the Haloacid-Degrading Burkholderia caribensis Strain MBA4.</title>
        <authorList>
            <person name="Pan Y."/>
            <person name="Kong K.F."/>
            <person name="Tsang J.S."/>
        </authorList>
    </citation>
    <scope>NUCLEOTIDE SEQUENCE [LARGE SCALE GENOMIC DNA]</scope>
    <source>
        <strain evidence="1 2">MBA4</strain>
    </source>
</reference>
<accession>A0A0P0RIV7</accession>
<evidence type="ECO:0000313" key="2">
    <source>
        <dbReference type="Proteomes" id="UP000019146"/>
    </source>
</evidence>
<dbReference type="Proteomes" id="UP000019146">
    <property type="component" value="Chromosome 2"/>
</dbReference>
<protein>
    <submittedName>
        <fullName evidence="1">Uncharacterized protein</fullName>
    </submittedName>
</protein>
<evidence type="ECO:0000313" key="1">
    <source>
        <dbReference type="EMBL" id="ALL68553.1"/>
    </source>
</evidence>
<dbReference type="EMBL" id="CP012747">
    <property type="protein sequence ID" value="ALL68553.1"/>
    <property type="molecule type" value="Genomic_DNA"/>
</dbReference>